<proteinExistence type="predicted"/>
<dbReference type="Pfam" id="PF12146">
    <property type="entry name" value="Hydrolase_4"/>
    <property type="match status" value="1"/>
</dbReference>
<dbReference type="InterPro" id="IPR022742">
    <property type="entry name" value="Hydrolase_4"/>
</dbReference>
<dbReference type="SUPFAM" id="SSF53474">
    <property type="entry name" value="alpha/beta-Hydrolases"/>
    <property type="match status" value="1"/>
</dbReference>
<accession>A0A9P8LBE9</accession>
<dbReference type="EMBL" id="JAGHQM010000651">
    <property type="protein sequence ID" value="KAH0559224.1"/>
    <property type="molecule type" value="Genomic_DNA"/>
</dbReference>
<dbReference type="PANTHER" id="PTHR11614">
    <property type="entry name" value="PHOSPHOLIPASE-RELATED"/>
    <property type="match status" value="1"/>
</dbReference>
<feature type="domain" description="Serine aminopeptidase S33" evidence="1">
    <location>
        <begin position="35"/>
        <end position="208"/>
    </location>
</feature>
<comment type="caution">
    <text evidence="2">The sequence shown here is derived from an EMBL/GenBank/DDBJ whole genome shotgun (WGS) entry which is preliminary data.</text>
</comment>
<evidence type="ECO:0000313" key="2">
    <source>
        <dbReference type="EMBL" id="KAH0559224.1"/>
    </source>
</evidence>
<keyword evidence="3" id="KW-1185">Reference proteome</keyword>
<gene>
    <name evidence="2" type="ORF">GP486_004265</name>
</gene>
<sequence>MASTTAEEGTFALKDGTRLYTKTWKVKQGNNHNIFSTALASRGISVHGYDQRGWGKSVTKPRERGRGGDTKAILGDLTEFIGSITAHDDDAAPSLFLGGHSMGGGIALTYAALGPPDMLPRIRGYVISSPLLELHPSYLPPAPMRALLSFASRFLPHLQIPQNIDPEVVSRDPEVQKEFKEDKLGHGIGTPEGMWGMLERGRALLDRRVEVDTGVR</sequence>
<feature type="non-terminal residue" evidence="2">
    <location>
        <position position="216"/>
    </location>
</feature>
<organism evidence="2 3">
    <name type="scientific">Trichoglossum hirsutum</name>
    <dbReference type="NCBI Taxonomy" id="265104"/>
    <lineage>
        <taxon>Eukaryota</taxon>
        <taxon>Fungi</taxon>
        <taxon>Dikarya</taxon>
        <taxon>Ascomycota</taxon>
        <taxon>Pezizomycotina</taxon>
        <taxon>Geoglossomycetes</taxon>
        <taxon>Geoglossales</taxon>
        <taxon>Geoglossaceae</taxon>
        <taxon>Trichoglossum</taxon>
    </lineage>
</organism>
<dbReference type="InterPro" id="IPR051044">
    <property type="entry name" value="MAG_DAG_Lipase"/>
</dbReference>
<dbReference type="Gene3D" id="3.40.50.1820">
    <property type="entry name" value="alpha/beta hydrolase"/>
    <property type="match status" value="1"/>
</dbReference>
<protein>
    <recommendedName>
        <fullName evidence="1">Serine aminopeptidase S33 domain-containing protein</fullName>
    </recommendedName>
</protein>
<dbReference type="InterPro" id="IPR029058">
    <property type="entry name" value="AB_hydrolase_fold"/>
</dbReference>
<evidence type="ECO:0000259" key="1">
    <source>
        <dbReference type="Pfam" id="PF12146"/>
    </source>
</evidence>
<dbReference type="Proteomes" id="UP000750711">
    <property type="component" value="Unassembled WGS sequence"/>
</dbReference>
<reference evidence="2" key="1">
    <citation type="submission" date="2021-03" db="EMBL/GenBank/DDBJ databases">
        <title>Comparative genomics and phylogenomic investigation of the class Geoglossomycetes provide insights into ecological specialization and systematics.</title>
        <authorList>
            <person name="Melie T."/>
            <person name="Pirro S."/>
            <person name="Miller A.N."/>
            <person name="Quandt A."/>
        </authorList>
    </citation>
    <scope>NUCLEOTIDE SEQUENCE</scope>
    <source>
        <strain evidence="2">CAQ_001_2017</strain>
    </source>
</reference>
<name>A0A9P8LBE9_9PEZI</name>
<dbReference type="AlphaFoldDB" id="A0A9P8LBE9"/>
<evidence type="ECO:0000313" key="3">
    <source>
        <dbReference type="Proteomes" id="UP000750711"/>
    </source>
</evidence>